<dbReference type="GO" id="GO:0004222">
    <property type="term" value="F:metalloendopeptidase activity"/>
    <property type="evidence" value="ECO:0007669"/>
    <property type="project" value="InterPro"/>
</dbReference>
<keyword evidence="4 9" id="KW-0540">Nuclease</keyword>
<feature type="binding site" evidence="9">
    <location>
        <position position="116"/>
    </location>
    <ligand>
        <name>Zn(2+)</name>
        <dbReference type="ChEBI" id="CHEBI:29105"/>
        <note>catalytic</note>
    </ligand>
</feature>
<evidence type="ECO:0000256" key="4">
    <source>
        <dbReference type="ARBA" id="ARBA00022722"/>
    </source>
</evidence>
<dbReference type="RefSeq" id="WP_254006574.1">
    <property type="nucleotide sequence ID" value="NZ_OW659477.1"/>
</dbReference>
<dbReference type="InterPro" id="IPR020549">
    <property type="entry name" value="YbeY_CS"/>
</dbReference>
<protein>
    <recommendedName>
        <fullName evidence="9">Endoribonuclease YbeY</fullName>
        <ecNumber evidence="9">3.1.-.-</ecNumber>
    </recommendedName>
</protein>
<keyword evidence="12" id="KW-1185">Reference proteome</keyword>
<comment type="similarity">
    <text evidence="1 9">Belongs to the endoribonuclease YbeY family.</text>
</comment>
<keyword evidence="6 9" id="KW-0255">Endonuclease</keyword>
<keyword evidence="9" id="KW-0963">Cytoplasm</keyword>
<dbReference type="PANTHER" id="PTHR46986">
    <property type="entry name" value="ENDORIBONUCLEASE YBEY, CHLOROPLASTIC"/>
    <property type="match status" value="1"/>
</dbReference>
<evidence type="ECO:0000313" key="12">
    <source>
        <dbReference type="Proteomes" id="UP001154095"/>
    </source>
</evidence>
<accession>A0AAU9VIS6</accession>
<dbReference type="GO" id="GO:0008270">
    <property type="term" value="F:zinc ion binding"/>
    <property type="evidence" value="ECO:0007669"/>
    <property type="project" value="UniProtKB-UniRule"/>
</dbReference>
<comment type="subcellular location">
    <subcellularLocation>
        <location evidence="9">Cytoplasm</location>
    </subcellularLocation>
</comment>
<dbReference type="EMBL" id="OW659496">
    <property type="protein sequence ID" value="CAH2762722.1"/>
    <property type="molecule type" value="Genomic_DNA"/>
</dbReference>
<dbReference type="Pfam" id="PF02130">
    <property type="entry name" value="YbeY"/>
    <property type="match status" value="1"/>
</dbReference>
<gene>
    <name evidence="9 11" type="primary">ybeY</name>
    <name evidence="11" type="ORF">ERYAMS2_01358</name>
    <name evidence="10" type="ORF">ERYAMS_01064</name>
</gene>
<dbReference type="SUPFAM" id="SSF55486">
    <property type="entry name" value="Metalloproteases ('zincins'), catalytic domain"/>
    <property type="match status" value="1"/>
</dbReference>
<dbReference type="PROSITE" id="PS01306">
    <property type="entry name" value="UPF0054"/>
    <property type="match status" value="1"/>
</dbReference>
<dbReference type="PANTHER" id="PTHR46986:SF1">
    <property type="entry name" value="ENDORIBONUCLEASE YBEY, CHLOROPLASTIC"/>
    <property type="match status" value="1"/>
</dbReference>
<evidence type="ECO:0000256" key="2">
    <source>
        <dbReference type="ARBA" id="ARBA00022517"/>
    </source>
</evidence>
<evidence type="ECO:0000256" key="1">
    <source>
        <dbReference type="ARBA" id="ARBA00010875"/>
    </source>
</evidence>
<feature type="binding site" evidence="9">
    <location>
        <position position="112"/>
    </location>
    <ligand>
        <name>Zn(2+)</name>
        <dbReference type="ChEBI" id="CHEBI:29105"/>
        <note>catalytic</note>
    </ligand>
</feature>
<dbReference type="InterPro" id="IPR023091">
    <property type="entry name" value="MetalPrtase_cat_dom_sf_prd"/>
</dbReference>
<evidence type="ECO:0000256" key="9">
    <source>
        <dbReference type="HAMAP-Rule" id="MF_00009"/>
    </source>
</evidence>
<evidence type="ECO:0000256" key="3">
    <source>
        <dbReference type="ARBA" id="ARBA00022552"/>
    </source>
</evidence>
<organism evidence="11 13">
    <name type="scientific">Erysipelothrix amsterdamensis</name>
    <dbReference type="NCBI Taxonomy" id="2929157"/>
    <lineage>
        <taxon>Bacteria</taxon>
        <taxon>Bacillati</taxon>
        <taxon>Bacillota</taxon>
        <taxon>Erysipelotrichia</taxon>
        <taxon>Erysipelotrichales</taxon>
        <taxon>Erysipelotrichaceae</taxon>
        <taxon>Erysipelothrix</taxon>
    </lineage>
</organism>
<evidence type="ECO:0000313" key="10">
    <source>
        <dbReference type="EMBL" id="CAH2762722.1"/>
    </source>
</evidence>
<evidence type="ECO:0000256" key="5">
    <source>
        <dbReference type="ARBA" id="ARBA00022723"/>
    </source>
</evidence>
<dbReference type="GO" id="GO:0006364">
    <property type="term" value="P:rRNA processing"/>
    <property type="evidence" value="ECO:0007669"/>
    <property type="project" value="UniProtKB-UniRule"/>
</dbReference>
<evidence type="ECO:0000256" key="8">
    <source>
        <dbReference type="ARBA" id="ARBA00022833"/>
    </source>
</evidence>
<dbReference type="EMBL" id="OW659477">
    <property type="protein sequence ID" value="CAH2762748.1"/>
    <property type="molecule type" value="Genomic_DNA"/>
</dbReference>
<keyword evidence="8 9" id="KW-0862">Zinc</keyword>
<comment type="function">
    <text evidence="9">Single strand-specific metallo-endoribonuclease involved in late-stage 70S ribosome quality control and in maturation of the 3' terminus of the 16S rRNA.</text>
</comment>
<dbReference type="NCBIfam" id="TIGR00043">
    <property type="entry name" value="rRNA maturation RNase YbeY"/>
    <property type="match status" value="1"/>
</dbReference>
<reference evidence="11" key="1">
    <citation type="submission" date="2022-04" db="EMBL/GenBank/DDBJ databases">
        <authorList>
            <person name="Forde T."/>
        </authorList>
    </citation>
    <scope>NUCLEOTIDE SEQUENCE</scope>
    <source>
        <strain evidence="11">A18Y016a</strain>
        <strain evidence="10">A18Y020d</strain>
    </source>
</reference>
<dbReference type="GO" id="GO:0005737">
    <property type="term" value="C:cytoplasm"/>
    <property type="evidence" value="ECO:0007669"/>
    <property type="project" value="UniProtKB-SubCell"/>
</dbReference>
<dbReference type="Gene3D" id="3.40.390.30">
    <property type="entry name" value="Metalloproteases ('zincins'), catalytic domain"/>
    <property type="match status" value="1"/>
</dbReference>
<dbReference type="HAMAP" id="MF_00009">
    <property type="entry name" value="Endoribonucl_YbeY"/>
    <property type="match status" value="1"/>
</dbReference>
<evidence type="ECO:0000256" key="7">
    <source>
        <dbReference type="ARBA" id="ARBA00022801"/>
    </source>
</evidence>
<dbReference type="AlphaFoldDB" id="A0AAU9VIS6"/>
<keyword evidence="2 9" id="KW-0690">Ribosome biogenesis</keyword>
<proteinExistence type="inferred from homology"/>
<dbReference type="Proteomes" id="UP001154111">
    <property type="component" value="Chromosome"/>
</dbReference>
<evidence type="ECO:0000256" key="6">
    <source>
        <dbReference type="ARBA" id="ARBA00022759"/>
    </source>
</evidence>
<sequence length="147" mass="17069">MEINYINQSNDENWDAFETYLSPILEETLNKTGFKKSVEVNVVLVDDPSIHNFNKEFRDIDRPTDVLSFEDGSMEGEVFMMGDIIISVDAIRRQAEEYGHSIKREFCFLVAHGYLHLLGYDHHTPEEEVVMFGLQKEILHDIARKDS</sequence>
<dbReference type="EC" id="3.1.-.-" evidence="9"/>
<dbReference type="GO" id="GO:0004521">
    <property type="term" value="F:RNA endonuclease activity"/>
    <property type="evidence" value="ECO:0007669"/>
    <property type="project" value="UniProtKB-UniRule"/>
</dbReference>
<keyword evidence="7 9" id="KW-0378">Hydrolase</keyword>
<keyword evidence="5 9" id="KW-0479">Metal-binding</keyword>
<feature type="binding site" evidence="9">
    <location>
        <position position="122"/>
    </location>
    <ligand>
        <name>Zn(2+)</name>
        <dbReference type="ChEBI" id="CHEBI:29105"/>
        <note>catalytic</note>
    </ligand>
</feature>
<dbReference type="InterPro" id="IPR002036">
    <property type="entry name" value="YbeY"/>
</dbReference>
<comment type="cofactor">
    <cofactor evidence="9">
        <name>Zn(2+)</name>
        <dbReference type="ChEBI" id="CHEBI:29105"/>
    </cofactor>
    <text evidence="9">Binds 1 zinc ion.</text>
</comment>
<evidence type="ECO:0000313" key="11">
    <source>
        <dbReference type="EMBL" id="CAH2762748.1"/>
    </source>
</evidence>
<dbReference type="Proteomes" id="UP001154095">
    <property type="component" value="Chromosome"/>
</dbReference>
<keyword evidence="3 9" id="KW-0698">rRNA processing</keyword>
<name>A0AAU9VIS6_9FIRM</name>
<evidence type="ECO:0000313" key="13">
    <source>
        <dbReference type="Proteomes" id="UP001154111"/>
    </source>
</evidence>